<reference evidence="8" key="1">
    <citation type="submission" date="2012-11" db="EMBL/GenBank/DDBJ databases">
        <title>Dependencies among metagenomic species, viruses, plasmids and units of genetic variation.</title>
        <authorList>
            <person name="Nielsen H.B."/>
            <person name="Almeida M."/>
            <person name="Juncker A.S."/>
            <person name="Rasmussen S."/>
            <person name="Li J."/>
            <person name="Sunagawa S."/>
            <person name="Plichta D."/>
            <person name="Gautier L."/>
            <person name="Le Chatelier E."/>
            <person name="Peletier E."/>
            <person name="Bonde I."/>
            <person name="Nielsen T."/>
            <person name="Manichanh C."/>
            <person name="Arumugam M."/>
            <person name="Batto J."/>
            <person name="Santos M.B.Q.D."/>
            <person name="Blom N."/>
            <person name="Borruel N."/>
            <person name="Burgdorf K.S."/>
            <person name="Boumezbeur F."/>
            <person name="Casellas F."/>
            <person name="Dore J."/>
            <person name="Guarner F."/>
            <person name="Hansen T."/>
            <person name="Hildebrand F."/>
            <person name="Kaas R.S."/>
            <person name="Kennedy S."/>
            <person name="Kristiansen K."/>
            <person name="Kultima J.R."/>
            <person name="Leonard P."/>
            <person name="Levenez F."/>
            <person name="Lund O."/>
            <person name="Moumen B."/>
            <person name="Le Paslier D."/>
            <person name="Pons N."/>
            <person name="Pedersen O."/>
            <person name="Prifti E."/>
            <person name="Qin J."/>
            <person name="Raes J."/>
            <person name="Tap J."/>
            <person name="Tims S."/>
            <person name="Ussery D.W."/>
            <person name="Yamada T."/>
            <person name="MetaHit consortium"/>
            <person name="Renault P."/>
            <person name="Sicheritz-Ponten T."/>
            <person name="Bork P."/>
            <person name="Wang J."/>
            <person name="Brunak S."/>
            <person name="Ehrlich S.D."/>
        </authorList>
    </citation>
    <scope>NUCLEOTIDE SEQUENCE [LARGE SCALE GENOMIC DNA]</scope>
</reference>
<feature type="domain" description="Glycoside hydrolase family 29 N-terminal" evidence="7">
    <location>
        <begin position="36"/>
        <end position="329"/>
    </location>
</feature>
<dbReference type="InterPro" id="IPR017853">
    <property type="entry name" value="GH"/>
</dbReference>
<name>R7GXK8_9BACT</name>
<feature type="domain" description="F5/8 type C" evidence="6">
    <location>
        <begin position="356"/>
        <end position="466"/>
    </location>
</feature>
<gene>
    <name evidence="8" type="ORF">BN741_01221</name>
</gene>
<dbReference type="STRING" id="1263103.BN741_01221"/>
<comment type="caution">
    <text evidence="8">The sequence shown here is derived from an EMBL/GenBank/DDBJ whole genome shotgun (WGS) entry which is preliminary data.</text>
</comment>
<dbReference type="InterPro" id="IPR000933">
    <property type="entry name" value="Glyco_hydro_29"/>
</dbReference>
<dbReference type="Gene3D" id="3.20.20.80">
    <property type="entry name" value="Glycosidases"/>
    <property type="match status" value="1"/>
</dbReference>
<keyword evidence="4" id="KW-0378">Hydrolase</keyword>
<protein>
    <recommendedName>
        <fullName evidence="2">alpha-L-fucosidase</fullName>
        <ecNumber evidence="2">3.2.1.51</ecNumber>
    </recommendedName>
</protein>
<dbReference type="PANTHER" id="PTHR10030:SF37">
    <property type="entry name" value="ALPHA-L-FUCOSIDASE-RELATED"/>
    <property type="match status" value="1"/>
</dbReference>
<dbReference type="EC" id="3.2.1.51" evidence="2"/>
<evidence type="ECO:0000256" key="5">
    <source>
        <dbReference type="ARBA" id="ARBA00023295"/>
    </source>
</evidence>
<keyword evidence="5" id="KW-0326">Glycosidase</keyword>
<comment type="similarity">
    <text evidence="1">Belongs to the glycosyl hydrolase 29 family.</text>
</comment>
<dbReference type="Gene3D" id="2.60.120.260">
    <property type="entry name" value="Galactose-binding domain-like"/>
    <property type="match status" value="2"/>
</dbReference>
<dbReference type="SMART" id="SM00812">
    <property type="entry name" value="Alpha_L_fucos"/>
    <property type="match status" value="1"/>
</dbReference>
<evidence type="ECO:0000256" key="3">
    <source>
        <dbReference type="ARBA" id="ARBA00022729"/>
    </source>
</evidence>
<evidence type="ECO:0000259" key="6">
    <source>
        <dbReference type="Pfam" id="PF00754"/>
    </source>
</evidence>
<dbReference type="Pfam" id="PF01120">
    <property type="entry name" value="Alpha_L_fucos"/>
    <property type="match status" value="1"/>
</dbReference>
<dbReference type="SUPFAM" id="SSF51445">
    <property type="entry name" value="(Trans)glycosidases"/>
    <property type="match status" value="1"/>
</dbReference>
<organism evidence="8">
    <name type="scientific">Leyella stercorea CAG:629</name>
    <dbReference type="NCBI Taxonomy" id="1263103"/>
    <lineage>
        <taxon>Bacteria</taxon>
        <taxon>Pseudomonadati</taxon>
        <taxon>Bacteroidota</taxon>
        <taxon>Bacteroidia</taxon>
        <taxon>Bacteroidales</taxon>
        <taxon>Prevotellaceae</taxon>
        <taxon>Leyella</taxon>
    </lineage>
</organism>
<feature type="domain" description="F5/8 type C" evidence="6">
    <location>
        <begin position="506"/>
        <end position="602"/>
    </location>
</feature>
<evidence type="ECO:0000313" key="8">
    <source>
        <dbReference type="EMBL" id="CDE32149.1"/>
    </source>
</evidence>
<evidence type="ECO:0000256" key="2">
    <source>
        <dbReference type="ARBA" id="ARBA00012662"/>
    </source>
</evidence>
<dbReference type="AlphaFoldDB" id="R7GXK8"/>
<dbReference type="GO" id="GO:0004560">
    <property type="term" value="F:alpha-L-fucosidase activity"/>
    <property type="evidence" value="ECO:0007669"/>
    <property type="project" value="InterPro"/>
</dbReference>
<dbReference type="InterPro" id="IPR057739">
    <property type="entry name" value="Glyco_hydro_29_N"/>
</dbReference>
<sequence length="647" mass="72743">MALASLTASAQSTVKAPAPILPLPEQKQIDWQRMETYAFIHFGLNTFNDREWGYGDSDPATFNPTRLDCEQWAKTLVAAGMKGVILTAKHHDGFCLWPFEGNDYNVSRSPYKNGKGNIVRELSEACKKYDLKFAVYLSPWDRSRADYATPGYLPYFYAQLHDLLTNYGDVFEVWFDGANGGDGYYGGAKDSRTIDRKNYYNYPHIFAMLDSIQPNAVVFGDGGPGCRWVGNEKGFAGETNWAFLRKNTVYPGYPNYPELQYGHADGDQWTAAECDVSIRPGWFYHPEEDDRVKSPEQLADLYYRSVGHNATLLLNFPVDREGLIHPTDSANAVNFHKMIQRELQHNLVAGMTPKVSNERGGEFTAKAMTDNSWDTYWATADGVTSATITFDFKKPQLMNRIMLQEYIPLGQRVKKFAVEYLDGKTWRSVEQGEETTTIGYKRLLRFRTVEAKSVRVRIIDSRGPICLNNVGIYYGGKDAQLTWNPTAEAIKSLPFAILGTDKAEWEKATDRNPQTVWFCKGNEVLIDLGSEQEVSALQYLPDQSEGRRGLIHTYTIAACDAKGGNERVLKSGEFSNLQNNPILQTVTFNATKTRYVKLRAERMVVAGEAMGIAELGVNVLVFAREQSCEVAADGVSAGYNDFHILLF</sequence>
<dbReference type="PANTHER" id="PTHR10030">
    <property type="entry name" value="ALPHA-L-FUCOSIDASE"/>
    <property type="match status" value="1"/>
</dbReference>
<dbReference type="Pfam" id="PF00754">
    <property type="entry name" value="F5_F8_type_C"/>
    <property type="match status" value="2"/>
</dbReference>
<dbReference type="SUPFAM" id="SSF49785">
    <property type="entry name" value="Galactose-binding domain-like"/>
    <property type="match status" value="2"/>
</dbReference>
<dbReference type="InterPro" id="IPR000421">
    <property type="entry name" value="FA58C"/>
</dbReference>
<keyword evidence="3" id="KW-0732">Signal</keyword>
<dbReference type="GO" id="GO:0005764">
    <property type="term" value="C:lysosome"/>
    <property type="evidence" value="ECO:0007669"/>
    <property type="project" value="TreeGrafter"/>
</dbReference>
<dbReference type="EMBL" id="CBIT010000120">
    <property type="protein sequence ID" value="CDE32149.1"/>
    <property type="molecule type" value="Genomic_DNA"/>
</dbReference>
<proteinExistence type="inferred from homology"/>
<dbReference type="GO" id="GO:0016139">
    <property type="term" value="P:glycoside catabolic process"/>
    <property type="evidence" value="ECO:0007669"/>
    <property type="project" value="TreeGrafter"/>
</dbReference>
<dbReference type="InterPro" id="IPR008979">
    <property type="entry name" value="Galactose-bd-like_sf"/>
</dbReference>
<evidence type="ECO:0000259" key="7">
    <source>
        <dbReference type="Pfam" id="PF01120"/>
    </source>
</evidence>
<dbReference type="FunFam" id="3.20.20.80:FF:000052">
    <property type="entry name" value="Putative alpha-L-fucosidase 1"/>
    <property type="match status" value="1"/>
</dbReference>
<dbReference type="GO" id="GO:0006004">
    <property type="term" value="P:fucose metabolic process"/>
    <property type="evidence" value="ECO:0007669"/>
    <property type="project" value="TreeGrafter"/>
</dbReference>
<dbReference type="Proteomes" id="UP000018072">
    <property type="component" value="Unassembled WGS sequence"/>
</dbReference>
<evidence type="ECO:0000256" key="4">
    <source>
        <dbReference type="ARBA" id="ARBA00022801"/>
    </source>
</evidence>
<accession>R7GXK8</accession>
<evidence type="ECO:0000256" key="1">
    <source>
        <dbReference type="ARBA" id="ARBA00007951"/>
    </source>
</evidence>